<keyword evidence="2 5" id="KW-0808">Transferase</keyword>
<dbReference type="OrthoDB" id="29650at2"/>
<name>A0A4P6KFE6_9MICO</name>
<dbReference type="InterPro" id="IPR046977">
    <property type="entry name" value="RsmC/RlmG"/>
</dbReference>
<proteinExistence type="predicted"/>
<dbReference type="GO" id="GO:0008757">
    <property type="term" value="F:S-adenosylmethionine-dependent methyltransferase activity"/>
    <property type="evidence" value="ECO:0007669"/>
    <property type="project" value="InterPro"/>
</dbReference>
<dbReference type="Proteomes" id="UP000289260">
    <property type="component" value="Chromosome"/>
</dbReference>
<keyword evidence="6" id="KW-1185">Reference proteome</keyword>
<sequence length="381" mass="40160">MSAAETSDFSELFAELSREPDFDAPELQAHDAADELILATAADAVRRLGHGELVVIGDRHGALTLGAAGVLGARGIRTHQDPLLGERALVRNAERLRLTDAFASHALDAALLDGARVVLLQLPRGLDALEEIASCVARWAAPDVRVYAGGRVKHMTRAMNEVLGRCFAEVSAGLGWRKSRVLMARGPRDPGRPSFPRWGDDAALPFRVAAYGATFGGPTLDHGSRLLLAGLGDAAPGARRIVDLGCGNGVLAVSAALARPEAAVVATDQSAAAVAATRLTVEAAGVAERVEIHRADALDAVPDGWAELILLNPPFHAGAAVHAGVAHRLIRACRRALAPGGELRLVFNSHLRYRALVERAVGPSRQVARDRTFTVLSAIRG</sequence>
<evidence type="ECO:0000313" key="6">
    <source>
        <dbReference type="Proteomes" id="UP000289260"/>
    </source>
</evidence>
<accession>A0A4P6KFE6</accession>
<dbReference type="InterPro" id="IPR029063">
    <property type="entry name" value="SAM-dependent_MTases_sf"/>
</dbReference>
<dbReference type="RefSeq" id="WP_130110325.1">
    <property type="nucleotide sequence ID" value="NZ_CP035806.1"/>
</dbReference>
<evidence type="ECO:0000256" key="1">
    <source>
        <dbReference type="ARBA" id="ARBA00022603"/>
    </source>
</evidence>
<reference evidence="5 6" key="1">
    <citation type="submission" date="2019-02" db="EMBL/GenBank/DDBJ databases">
        <authorList>
            <person name="Sun L."/>
            <person name="Pan D."/>
            <person name="Wu X."/>
        </authorList>
    </citation>
    <scope>NUCLEOTIDE SEQUENCE [LARGE SCALE GENOMIC DNA]</scope>
    <source>
        <strain evidence="5 6">JW-1</strain>
    </source>
</reference>
<evidence type="ECO:0000313" key="5">
    <source>
        <dbReference type="EMBL" id="QBE49195.1"/>
    </source>
</evidence>
<dbReference type="KEGG" id="ltr:EVS81_10375"/>
<dbReference type="PANTHER" id="PTHR47816">
    <property type="entry name" value="RIBOSOMAL RNA SMALL SUBUNIT METHYLTRANSFERASE C"/>
    <property type="match status" value="1"/>
</dbReference>
<dbReference type="GO" id="GO:0032259">
    <property type="term" value="P:methylation"/>
    <property type="evidence" value="ECO:0007669"/>
    <property type="project" value="UniProtKB-KW"/>
</dbReference>
<dbReference type="PANTHER" id="PTHR47816:SF5">
    <property type="entry name" value="RIBOSOMAL RNA LARGE SUBUNIT METHYLTRANSFERASE G"/>
    <property type="match status" value="1"/>
</dbReference>
<dbReference type="SUPFAM" id="SSF53335">
    <property type="entry name" value="S-adenosyl-L-methionine-dependent methyltransferases"/>
    <property type="match status" value="1"/>
</dbReference>
<evidence type="ECO:0000256" key="2">
    <source>
        <dbReference type="ARBA" id="ARBA00022679"/>
    </source>
</evidence>
<feature type="domain" description="RlmG N-terminal" evidence="4">
    <location>
        <begin position="13"/>
        <end position="185"/>
    </location>
</feature>
<evidence type="ECO:0000259" key="3">
    <source>
        <dbReference type="Pfam" id="PF05175"/>
    </source>
</evidence>
<protein>
    <submittedName>
        <fullName evidence="5">Methyltransferase domain-containing protein</fullName>
    </submittedName>
</protein>
<dbReference type="Pfam" id="PF26049">
    <property type="entry name" value="RLMG_N"/>
    <property type="match status" value="1"/>
</dbReference>
<dbReference type="InterPro" id="IPR058679">
    <property type="entry name" value="RlmG_N"/>
</dbReference>
<evidence type="ECO:0000259" key="4">
    <source>
        <dbReference type="Pfam" id="PF26049"/>
    </source>
</evidence>
<dbReference type="CDD" id="cd02440">
    <property type="entry name" value="AdoMet_MTases"/>
    <property type="match status" value="1"/>
</dbReference>
<dbReference type="InterPro" id="IPR007848">
    <property type="entry name" value="Small_mtfrase_dom"/>
</dbReference>
<dbReference type="Gene3D" id="3.40.50.150">
    <property type="entry name" value="Vaccinia Virus protein VP39"/>
    <property type="match status" value="2"/>
</dbReference>
<dbReference type="Pfam" id="PF05175">
    <property type="entry name" value="MTS"/>
    <property type="match status" value="1"/>
</dbReference>
<dbReference type="EMBL" id="CP035806">
    <property type="protein sequence ID" value="QBE49195.1"/>
    <property type="molecule type" value="Genomic_DNA"/>
</dbReference>
<dbReference type="AlphaFoldDB" id="A0A4P6KFE6"/>
<keyword evidence="1 5" id="KW-0489">Methyltransferase</keyword>
<gene>
    <name evidence="5" type="ORF">EVS81_10375</name>
</gene>
<feature type="domain" description="Methyltransferase small" evidence="3">
    <location>
        <begin position="212"/>
        <end position="376"/>
    </location>
</feature>
<organism evidence="5 6">
    <name type="scientific">Leucobacter triazinivorans</name>
    <dbReference type="NCBI Taxonomy" id="1784719"/>
    <lineage>
        <taxon>Bacteria</taxon>
        <taxon>Bacillati</taxon>
        <taxon>Actinomycetota</taxon>
        <taxon>Actinomycetes</taxon>
        <taxon>Micrococcales</taxon>
        <taxon>Microbacteriaceae</taxon>
        <taxon>Leucobacter</taxon>
    </lineage>
</organism>